<name>Q17S72_9VIRU</name>
<dbReference type="KEGG" id="vg:4187199"/>
<dbReference type="InterPro" id="IPR006755">
    <property type="entry name" value="Virus_P0"/>
</dbReference>
<keyword evidence="3" id="KW-1090">Inhibition of host innate immune response by virus</keyword>
<evidence type="ECO:0000256" key="1">
    <source>
        <dbReference type="ARBA" id="ARBA00022463"/>
    </source>
</evidence>
<evidence type="ECO:0000256" key="4">
    <source>
        <dbReference type="ARBA" id="ARBA00023280"/>
    </source>
</evidence>
<proteinExistence type="predicted"/>
<dbReference type="Pfam" id="PF04662">
    <property type="entry name" value="Luteo_PO"/>
    <property type="match status" value="1"/>
</dbReference>
<dbReference type="GO" id="GO:0052170">
    <property type="term" value="P:symbiont-mediated suppression of host innate immune response"/>
    <property type="evidence" value="ECO:0007669"/>
    <property type="project" value="UniProtKB-KW"/>
</dbReference>
<keyword evidence="1" id="KW-0941">Suppressor of RNA silencing</keyword>
<sequence length="270" mass="30805">MNVLINKFTSNFEINFSPSLSLATRRSLICLFLANSSEFIKISNERDGTDKSTCYRSLLLLLPFLFGSFEFFGDQLVVPWNGGNNRHHGLFQRLLTNTRFCTLRLQPGREARYNPSIQITPTRVELYRYIQSPLVEGLSGHQDLLSLGLHHFTKLVGAYVRQLERNNFCLRSEIILGDSVDLDVSHLGILLMDGSDHNNTHHAYSGSRVINCLHRCYGQALTSDIWELFGVDYCPCLQVPSFPLEAEIPEDSFQFDEDSEGEDDEGFWEL</sequence>
<evidence type="ECO:0000256" key="3">
    <source>
        <dbReference type="ARBA" id="ARBA00022632"/>
    </source>
</evidence>
<dbReference type="RefSeq" id="YP_667837.1">
    <property type="nucleotide sequence ID" value="NC_008249.1"/>
</dbReference>
<evidence type="ECO:0000313" key="5">
    <source>
        <dbReference type="EMBL" id="AAY90037.1"/>
    </source>
</evidence>
<dbReference type="Proteomes" id="UP000203907">
    <property type="component" value="Segment"/>
</dbReference>
<keyword evidence="6" id="KW-1185">Reference proteome</keyword>
<dbReference type="GO" id="GO:0016032">
    <property type="term" value="P:viral process"/>
    <property type="evidence" value="ECO:0007669"/>
    <property type="project" value="InterPro"/>
</dbReference>
<keyword evidence="4" id="KW-0899">Viral immunoevasion</keyword>
<dbReference type="EMBL" id="AY956384">
    <property type="protein sequence ID" value="AAY90037.1"/>
    <property type="molecule type" value="Genomic_RNA"/>
</dbReference>
<keyword evidence="2" id="KW-0945">Host-virus interaction</keyword>
<organism evidence="5 6">
    <name type="scientific">Chickpea chlorotic stunt virus</name>
    <dbReference type="NCBI Taxonomy" id="328430"/>
    <lineage>
        <taxon>Viruses</taxon>
        <taxon>Riboviria</taxon>
        <taxon>Orthornavirae</taxon>
        <taxon>Pisuviricota</taxon>
        <taxon>Pisoniviricetes</taxon>
        <taxon>Sobelivirales</taxon>
        <taxon>Solemoviridae</taxon>
        <taxon>Polerovirus</taxon>
        <taxon>Polerovirus CPCSV</taxon>
    </lineage>
</organism>
<evidence type="ECO:0000313" key="6">
    <source>
        <dbReference type="Proteomes" id="UP000203907"/>
    </source>
</evidence>
<dbReference type="OrthoDB" id="34249at10239"/>
<accession>Q17S72</accession>
<reference evidence="5 6" key="1">
    <citation type="journal article" date="2006" name="Phytopathology">
        <title>Chickpea chlorotic stunt virus: A New Polerovirus Infecting Cool-Season Food Legumes in Ethiopia.</title>
        <authorList>
            <person name="Abraham A.D."/>
            <person name="Menzel W."/>
            <person name="Lesemann D.E."/>
            <person name="Varrelmann M."/>
            <person name="Vetten H.J."/>
        </authorList>
    </citation>
    <scope>NUCLEOTIDE SEQUENCE [LARGE SCALE GENOMIC DNA]</scope>
    <source>
        <strain evidence="5">Et-fb-am1</strain>
    </source>
</reference>
<gene>
    <name evidence="5" type="primary">p0</name>
</gene>
<dbReference type="GeneID" id="4187199"/>
<evidence type="ECO:0000256" key="2">
    <source>
        <dbReference type="ARBA" id="ARBA00022581"/>
    </source>
</evidence>
<protein>
    <submittedName>
        <fullName evidence="5">p0 protein</fullName>
    </submittedName>
</protein>